<keyword evidence="2 4" id="KW-0689">Ribosomal protein</keyword>
<protein>
    <recommendedName>
        <fullName evidence="4">60S ribosomal protein L18a</fullName>
    </recommendedName>
</protein>
<dbReference type="SUPFAM" id="SSF160374">
    <property type="entry name" value="RplX-like"/>
    <property type="match status" value="1"/>
</dbReference>
<dbReference type="GO" id="GO:0003735">
    <property type="term" value="F:structural constituent of ribosome"/>
    <property type="evidence" value="ECO:0007669"/>
    <property type="project" value="InterPro"/>
</dbReference>
<evidence type="ECO:0000256" key="2">
    <source>
        <dbReference type="ARBA" id="ARBA00022980"/>
    </source>
</evidence>
<reference evidence="6 7" key="1">
    <citation type="submission" date="2024-01" db="EMBL/GenBank/DDBJ databases">
        <title>The genome of the rayed Mediterranean limpet Patella caerulea (Linnaeus, 1758).</title>
        <authorList>
            <person name="Anh-Thu Weber A."/>
            <person name="Halstead-Nussloch G."/>
        </authorList>
    </citation>
    <scope>NUCLEOTIDE SEQUENCE [LARGE SCALE GENOMIC DNA]</scope>
    <source>
        <strain evidence="6">AATW-2023a</strain>
        <tissue evidence="6">Whole specimen</tissue>
    </source>
</reference>
<keyword evidence="3 4" id="KW-0687">Ribonucleoprotein</keyword>
<dbReference type="HAMAP" id="MF_00273">
    <property type="entry name" value="Ribosomal_eL20"/>
    <property type="match status" value="1"/>
</dbReference>
<proteinExistence type="inferred from homology"/>
<sequence>MRVRGELKQYMVYGRHKPSGKTTDPPIYKMNIFAPDRCSAKSRFWYFVKSLKKVKKAHGEILQCKLIGEKKPTQIKNYGIWLRYVSRSGIHNMYREYRELTAAKAVTSSYRDMGARHRARPSSIQIIRVKQVENEKVRRPNIKQFIKPNVRFPLPHRVNHKLYVPRFSTKRPQTKF</sequence>
<dbReference type="InterPro" id="IPR028877">
    <property type="entry name" value="Ribosomal_eL20"/>
</dbReference>
<evidence type="ECO:0000259" key="5">
    <source>
        <dbReference type="Pfam" id="PF01775"/>
    </source>
</evidence>
<dbReference type="Gene3D" id="3.10.20.10">
    <property type="match status" value="2"/>
</dbReference>
<organism evidence="6 7">
    <name type="scientific">Patella caerulea</name>
    <name type="common">Rayed Mediterranean limpet</name>
    <dbReference type="NCBI Taxonomy" id="87958"/>
    <lineage>
        <taxon>Eukaryota</taxon>
        <taxon>Metazoa</taxon>
        <taxon>Spiralia</taxon>
        <taxon>Lophotrochozoa</taxon>
        <taxon>Mollusca</taxon>
        <taxon>Gastropoda</taxon>
        <taxon>Patellogastropoda</taxon>
        <taxon>Patelloidea</taxon>
        <taxon>Patellidae</taxon>
        <taxon>Patella</taxon>
    </lineage>
</organism>
<gene>
    <name evidence="6" type="ORF">SNE40_015240</name>
</gene>
<evidence type="ECO:0000313" key="7">
    <source>
        <dbReference type="Proteomes" id="UP001347796"/>
    </source>
</evidence>
<evidence type="ECO:0000256" key="1">
    <source>
        <dbReference type="ARBA" id="ARBA00009362"/>
    </source>
</evidence>
<evidence type="ECO:0000313" key="6">
    <source>
        <dbReference type="EMBL" id="KAK6177058.1"/>
    </source>
</evidence>
<dbReference type="GO" id="GO:1990904">
    <property type="term" value="C:ribonucleoprotein complex"/>
    <property type="evidence" value="ECO:0007669"/>
    <property type="project" value="UniProtKB-KW"/>
</dbReference>
<dbReference type="GO" id="GO:0005840">
    <property type="term" value="C:ribosome"/>
    <property type="evidence" value="ECO:0007669"/>
    <property type="project" value="UniProtKB-KW"/>
</dbReference>
<evidence type="ECO:0000256" key="3">
    <source>
        <dbReference type="ARBA" id="ARBA00023274"/>
    </source>
</evidence>
<name>A0AAN8PKF9_PATCE</name>
<evidence type="ECO:0000256" key="4">
    <source>
        <dbReference type="PIRNR" id="PIRNR002190"/>
    </source>
</evidence>
<dbReference type="AlphaFoldDB" id="A0AAN8PKF9"/>
<dbReference type="PIRSF" id="PIRSF002190">
    <property type="entry name" value="Ribosomal_L18a"/>
    <property type="match status" value="1"/>
</dbReference>
<dbReference type="InterPro" id="IPR023573">
    <property type="entry name" value="Ribosomal_eL20_dom"/>
</dbReference>
<comment type="similarity">
    <text evidence="1 4">Belongs to the eukaryotic ribosomal protein eL20 family.</text>
</comment>
<comment type="caution">
    <text evidence="6">The sequence shown here is derived from an EMBL/GenBank/DDBJ whole genome shotgun (WGS) entry which is preliminary data.</text>
</comment>
<dbReference type="EMBL" id="JAZGQO010000010">
    <property type="protein sequence ID" value="KAK6177058.1"/>
    <property type="molecule type" value="Genomic_DNA"/>
</dbReference>
<accession>A0AAN8PKF9</accession>
<dbReference type="Pfam" id="PF01775">
    <property type="entry name" value="Ribosomal_L18A"/>
    <property type="match status" value="1"/>
</dbReference>
<dbReference type="GO" id="GO:0006412">
    <property type="term" value="P:translation"/>
    <property type="evidence" value="ECO:0007669"/>
    <property type="project" value="InterPro"/>
</dbReference>
<dbReference type="Proteomes" id="UP001347796">
    <property type="component" value="Unassembled WGS sequence"/>
</dbReference>
<dbReference type="FunFam" id="3.10.20.10:FF:000001">
    <property type="entry name" value="60S ribosomal protein L18a"/>
    <property type="match status" value="1"/>
</dbReference>
<dbReference type="PANTHER" id="PTHR10052">
    <property type="entry name" value="60S RIBOSOMAL PROTEIN L18A"/>
    <property type="match status" value="1"/>
</dbReference>
<dbReference type="InterPro" id="IPR021138">
    <property type="entry name" value="Ribosomal_eL20_eukaryotes"/>
</dbReference>
<keyword evidence="7" id="KW-1185">Reference proteome</keyword>
<dbReference type="FunFam" id="3.10.20.10:FF:000002">
    <property type="entry name" value="60S ribosomal protein L18a"/>
    <property type="match status" value="1"/>
</dbReference>
<feature type="domain" description="Large ribosomal subunit protein eL20" evidence="5">
    <location>
        <begin position="7"/>
        <end position="130"/>
    </location>
</feature>